<feature type="transmembrane region" description="Helical" evidence="1">
    <location>
        <begin position="187"/>
        <end position="205"/>
    </location>
</feature>
<feature type="chain" id="PRO_5045736788" evidence="2">
    <location>
        <begin position="27"/>
        <end position="999"/>
    </location>
</feature>
<keyword evidence="2" id="KW-0732">Signal</keyword>
<keyword evidence="1" id="KW-1133">Transmembrane helix</keyword>
<evidence type="ECO:0000313" key="3">
    <source>
        <dbReference type="EMBL" id="PPH79311.1"/>
    </source>
</evidence>
<accession>A0ABX5AEJ0</accession>
<dbReference type="RefSeq" id="WP_104248571.1">
    <property type="nucleotide sequence ID" value="NZ_PSUD01000002.1"/>
</dbReference>
<keyword evidence="1" id="KW-0472">Membrane</keyword>
<feature type="transmembrane region" description="Helical" evidence="1">
    <location>
        <begin position="586"/>
        <end position="604"/>
    </location>
</feature>
<dbReference type="EMBL" id="PSVT01000003">
    <property type="protein sequence ID" value="PPH79311.1"/>
    <property type="molecule type" value="Genomic_DNA"/>
</dbReference>
<comment type="caution">
    <text evidence="3">The sequence shown here is derived from an EMBL/GenBank/DDBJ whole genome shotgun (WGS) entry which is preliminary data.</text>
</comment>
<name>A0ABX5AEJ0_RATRA</name>
<organism evidence="3 4">
    <name type="scientific">Rathayibacter rathayi</name>
    <name type="common">Corynebacterium rathayi</name>
    <dbReference type="NCBI Taxonomy" id="33887"/>
    <lineage>
        <taxon>Bacteria</taxon>
        <taxon>Bacillati</taxon>
        <taxon>Actinomycetota</taxon>
        <taxon>Actinomycetes</taxon>
        <taxon>Micrococcales</taxon>
        <taxon>Microbacteriaceae</taxon>
        <taxon>Rathayibacter</taxon>
    </lineage>
</organism>
<evidence type="ECO:0000256" key="1">
    <source>
        <dbReference type="SAM" id="Phobius"/>
    </source>
</evidence>
<evidence type="ECO:0000256" key="2">
    <source>
        <dbReference type="SAM" id="SignalP"/>
    </source>
</evidence>
<evidence type="ECO:0000313" key="4">
    <source>
        <dbReference type="Proteomes" id="UP000239698"/>
    </source>
</evidence>
<reference evidence="3 4" key="1">
    <citation type="submission" date="2018-02" db="EMBL/GenBank/DDBJ databases">
        <title>Bacteriophage NCPPB3778 and a type I-E CRISPR drive the evolution of the US Biological Select Agent, Rathayibacter toxicus.</title>
        <authorList>
            <person name="Davis E.W.II."/>
            <person name="Tabima J.F."/>
            <person name="Weisberg A.J."/>
            <person name="Lopes L.D."/>
            <person name="Wiseman M.S."/>
            <person name="Wiseman M.S."/>
            <person name="Pupko T."/>
            <person name="Belcher M.S."/>
            <person name="Sechler A.J."/>
            <person name="Tancos M.A."/>
            <person name="Schroeder B.K."/>
            <person name="Murray T.D."/>
            <person name="Luster D.G."/>
            <person name="Schneider W.L."/>
            <person name="Rogers E."/>
            <person name="Andreote F.D."/>
            <person name="Grunwald N.J."/>
            <person name="Putnam M.L."/>
            <person name="Chang J.H."/>
        </authorList>
    </citation>
    <scope>NUCLEOTIDE SEQUENCE [LARGE SCALE GENOMIC DNA]</scope>
    <source>
        <strain evidence="3 4">AY1D6</strain>
    </source>
</reference>
<keyword evidence="1" id="KW-0812">Transmembrane</keyword>
<feature type="transmembrane region" description="Helical" evidence="1">
    <location>
        <begin position="512"/>
        <end position="530"/>
    </location>
</feature>
<sequence length="999" mass="104134">MRFKRIAFLLLAAVAVVVGSAAPAAAAVLAEPPAASAAGSAPTVFVAADKDGNNSSETFIRNPYLAINRWFLASMSFHDKFSPSIMNEFAEKVSRNTNQITSMTAGNTIWYVQGEISRTAIEFNIMDVAGESVDKAVGQMGTLLFPTATTTPNLTLLGILAAGLVITVGTMYYRSRARGGAAVLKRVLSLAVVLAVLTIMVAGATQSTTSNGKYVPGPGSPGWVVSKVNDAVSFGANGAAQGFISVQDQVVNAQDTPGGAGESFSCDAFESGLDNRLQEYAAANVSATSSSAITKVINSLWRATGIEAWKTAQYGSDNPYGAYMWCRGLEVNSPTITAEETQNISKRGNHQEIDNETALAGTSGQAGPVFTARNNDEEDRFLIAWAACRVSSDGTSFAVADGWGAARPDNGRPLITGDDCRNWWTGGSGEFPDKSWWTGGAGQFPDAFDIGDTASGDLEKKASDPRVLNFVKALHGTDTSVGNVASITYLISAVLMMLVFGAIGLLVIGAKIFLVGFVLALFAVTLLALFNRNGATEKIVQMAQHLLGVTMFAAGAVLLFGLIAMFTKIMVTFGQTLWGAGTPMGLLWSGLAPVIAVVMIHYLFVKLFKLPSPMTPKGAFAWAAAGGATGSAVMSSIAKRAKSRAVDTARSVGSDMVSRATGGKVGNRIGNRGGMDGGVRSAANASAKEGQKDLQAAAAKENMSARERKAEAKTELTAAREFHRANNPGTASALGAGERVALAVSNTVGAVRGAGTLARNAGGRVLSRAKISYGGAQQALAYVSSDKETRTRMMGEARVRAAAGATMFLSQAKAARSDAWAKQRERYGLTTEQRERIDTTRERNLDRVALATSNVPARDGQAPGAKWSIVATASRTRALASNASATLGAHATAVGGGLGRDIKNTAASAAAAAPALRRDIKAAVTSRPVRYTAVAVAAATMPFGQVAAAGYVANRINKAVGARKTERAQMIQQYRVHQAQEQAAVASRDADAAEGAGQC</sequence>
<protein>
    <submittedName>
        <fullName evidence="3">Uncharacterized protein</fullName>
    </submittedName>
</protein>
<feature type="signal peptide" evidence="2">
    <location>
        <begin position="1"/>
        <end position="26"/>
    </location>
</feature>
<keyword evidence="4" id="KW-1185">Reference proteome</keyword>
<proteinExistence type="predicted"/>
<feature type="transmembrane region" description="Helical" evidence="1">
    <location>
        <begin position="487"/>
        <end position="507"/>
    </location>
</feature>
<dbReference type="Proteomes" id="UP000239698">
    <property type="component" value="Unassembled WGS sequence"/>
</dbReference>
<gene>
    <name evidence="3" type="ORF">C5C40_02970</name>
</gene>
<feature type="transmembrane region" description="Helical" evidence="1">
    <location>
        <begin position="154"/>
        <end position="175"/>
    </location>
</feature>
<feature type="transmembrane region" description="Helical" evidence="1">
    <location>
        <begin position="542"/>
        <end position="566"/>
    </location>
</feature>